<feature type="compositionally biased region" description="Acidic residues" evidence="1">
    <location>
        <begin position="441"/>
        <end position="504"/>
    </location>
</feature>
<gene>
    <name evidence="3" type="ORF">H9761_14425</name>
</gene>
<dbReference type="EMBL" id="DWWS01000050">
    <property type="protein sequence ID" value="HJC24875.1"/>
    <property type="molecule type" value="Genomic_DNA"/>
</dbReference>
<proteinExistence type="predicted"/>
<keyword evidence="2" id="KW-0732">Signal</keyword>
<organism evidence="3 4">
    <name type="scientific">Candidatus Eisenbergiella merdavium</name>
    <dbReference type="NCBI Taxonomy" id="2838551"/>
    <lineage>
        <taxon>Bacteria</taxon>
        <taxon>Bacillati</taxon>
        <taxon>Bacillota</taxon>
        <taxon>Clostridia</taxon>
        <taxon>Lachnospirales</taxon>
        <taxon>Lachnospiraceae</taxon>
        <taxon>Eisenbergiella</taxon>
    </lineage>
</organism>
<dbReference type="SUPFAM" id="SSF101967">
    <property type="entry name" value="Adhesin YadA, collagen-binding domain"/>
    <property type="match status" value="2"/>
</dbReference>
<evidence type="ECO:0000313" key="4">
    <source>
        <dbReference type="Proteomes" id="UP000823891"/>
    </source>
</evidence>
<protein>
    <submittedName>
        <fullName evidence="3">Uncharacterized protein</fullName>
    </submittedName>
</protein>
<evidence type="ECO:0000313" key="3">
    <source>
        <dbReference type="EMBL" id="HJC24875.1"/>
    </source>
</evidence>
<evidence type="ECO:0000256" key="1">
    <source>
        <dbReference type="SAM" id="MobiDB-lite"/>
    </source>
</evidence>
<feature type="compositionally biased region" description="Acidic residues" evidence="1">
    <location>
        <begin position="513"/>
        <end position="528"/>
    </location>
</feature>
<dbReference type="Proteomes" id="UP000823891">
    <property type="component" value="Unassembled WGS sequence"/>
</dbReference>
<evidence type="ECO:0000256" key="2">
    <source>
        <dbReference type="SAM" id="SignalP"/>
    </source>
</evidence>
<feature type="region of interest" description="Disordered" evidence="1">
    <location>
        <begin position="432"/>
        <end position="576"/>
    </location>
</feature>
<comment type="caution">
    <text evidence="3">The sequence shown here is derived from an EMBL/GenBank/DDBJ whole genome shotgun (WGS) entry which is preliminary data.</text>
</comment>
<reference evidence="3" key="1">
    <citation type="journal article" date="2021" name="PeerJ">
        <title>Extensive microbial diversity within the chicken gut microbiome revealed by metagenomics and culture.</title>
        <authorList>
            <person name="Gilroy R."/>
            <person name="Ravi A."/>
            <person name="Getino M."/>
            <person name="Pursley I."/>
            <person name="Horton D.L."/>
            <person name="Alikhan N.F."/>
            <person name="Baker D."/>
            <person name="Gharbi K."/>
            <person name="Hall N."/>
            <person name="Watson M."/>
            <person name="Adriaenssens E.M."/>
            <person name="Foster-Nyarko E."/>
            <person name="Jarju S."/>
            <person name="Secka A."/>
            <person name="Antonio M."/>
            <person name="Oren A."/>
            <person name="Chaudhuri R.R."/>
            <person name="La Ragione R."/>
            <person name="Hildebrand F."/>
            <person name="Pallen M.J."/>
        </authorList>
    </citation>
    <scope>NUCLEOTIDE SEQUENCE</scope>
    <source>
        <strain evidence="3">USAMLcec2-132</strain>
    </source>
</reference>
<feature type="signal peptide" evidence="2">
    <location>
        <begin position="1"/>
        <end position="29"/>
    </location>
</feature>
<dbReference type="InterPro" id="IPR011049">
    <property type="entry name" value="Serralysin-like_metalloprot_C"/>
</dbReference>
<dbReference type="InterPro" id="IPR023908">
    <property type="entry name" value="xxxLxxG_rpt"/>
</dbReference>
<reference evidence="3" key="2">
    <citation type="submission" date="2021-04" db="EMBL/GenBank/DDBJ databases">
        <authorList>
            <person name="Gilroy R."/>
        </authorList>
    </citation>
    <scope>NUCLEOTIDE SEQUENCE</scope>
    <source>
        <strain evidence="3">USAMLcec2-132</strain>
    </source>
</reference>
<dbReference type="Gene3D" id="1.10.287.950">
    <property type="entry name" value="Methyl-accepting chemotaxis protein"/>
    <property type="match status" value="2"/>
</dbReference>
<dbReference type="NCBIfam" id="TIGR03057">
    <property type="entry name" value="xxxLxxG_by_4"/>
    <property type="match status" value="4"/>
</dbReference>
<sequence length="847" mass="89355">MKSRKNACRLTSLVLCGALLAGSAVPALAAEENTPKDENVYVNLNQDGSVDGIYVVNAYRLDTDTQIVDYGNYESVKNLTSDGELLTEKGRITVDAQAGDFFYQGNLQSKEIPWEISIGYTLDGKKISASELAGRNGRLKISVHVGQNDKAEAAFFENYLLQVTLTMDMQRCSNLEAPGATAANVGTDKQLVYSILAGSEKDITVTADVLDFEMDAISFQGLPMNLDVDRERFSLDDLHDRAGEINDAAEEFSDGAQDLSSGVSALQEGAEGLKSGAESLKEGIDSYADGARSLGDGINTLQDGTNDLADGAQELVDGIYSLADGANRIRDGYSGENGAASGARKLADGVKELKAGSHQLSDGVSTLIDMISGMGKESTGSLDTQAERLLMAAGAAGMTPDGDTNQEKLESLSSMIYNRLESMIGLLLSGMPGNMGNGMMEEMETETESETETETETETESETETETETETESETETETETESEMETETELESETEAESEEGTESETRAETETSTESEDGTAAEENAESEAGTETGESTESEDGTKTVENAESESGKAAEESTEPESVEKLSASIRQSGRKAVQELAFSRRSGRAEVLSLSSSGQSMGLPSVSAEDFMNLISLKAGADQLLGAYEAVGTITASLASPETLDQLAQLKEGAAALDAGIGALADATGALADGIGQLADGTSQLADGVAELADGGSEFADGTKELADGVSDLSDGVTVLNDAAEALSDGSAQLADGTGELLDGSAELADGVADLKDGTDEFKDKAGDIDAQIDEEVDGVINDLTGNDFEPVSFVSDKNTNVELVQFVMQTEEIRIPEETDIPVEEEPMSFWRRLLALFRF</sequence>
<dbReference type="AlphaFoldDB" id="A0A9D2NHM8"/>
<accession>A0A9D2NHM8</accession>
<feature type="chain" id="PRO_5039688318" evidence="2">
    <location>
        <begin position="30"/>
        <end position="847"/>
    </location>
</feature>
<name>A0A9D2NHM8_9FIRM</name>